<gene>
    <name evidence="1" type="ORF">OICFNHDK_3340</name>
</gene>
<name>A0AAV4Z9T2_9HYPH</name>
<comment type="caution">
    <text evidence="1">The sequence shown here is derived from an EMBL/GenBank/DDBJ whole genome shotgun (WGS) entry which is preliminary data.</text>
</comment>
<accession>A0AAV4Z9T2</accession>
<dbReference type="Proteomes" id="UP001055307">
    <property type="component" value="Unassembled WGS sequence"/>
</dbReference>
<evidence type="ECO:0000313" key="1">
    <source>
        <dbReference type="EMBL" id="GJD40864.1"/>
    </source>
</evidence>
<dbReference type="AlphaFoldDB" id="A0AAV4Z9T2"/>
<proteinExistence type="predicted"/>
<reference evidence="1" key="1">
    <citation type="journal article" date="2016" name="Front. Microbiol.">
        <title>Genome Sequence of the Piezophilic, Mesophilic Sulfate-Reducing Bacterium Desulfovibrio indicus J2T.</title>
        <authorList>
            <person name="Cao J."/>
            <person name="Maignien L."/>
            <person name="Shao Z."/>
            <person name="Alain K."/>
            <person name="Jebbar M."/>
        </authorList>
    </citation>
    <scope>NUCLEOTIDE SEQUENCE</scope>
    <source>
        <strain evidence="1">DSM 21893</strain>
    </source>
</reference>
<protein>
    <submittedName>
        <fullName evidence="1">Uncharacterized protein</fullName>
    </submittedName>
</protein>
<keyword evidence="2" id="KW-1185">Reference proteome</keyword>
<sequence>MIYETFMSPHERPNSSLEIKRALLTFDKVHISDPGDRDLFPPQAFAMALGMPPLMGFNSGPVRPLGKYNNYDNEFDQLMDELDIARRENILDVTSTYDLETSQKSTIGAVLLGSYPLNVQFMLWAYRNLAQENSVLVAAIDGDKDLLGIPADEVRQASITDCSADCGINEIPATPLIEGDFTNEERRIELSNIARARLASVIKTIGFCTSKNIVPFFAHRSYNIVASQISSRANEVIDLVSEDDPFWARRLELLRIAHEEYIDESVLEKMSIDDVLKLRTRTWGKQAQARDEMLKSIADISIEYRSKSDFDDIARGLIYNYRKEAENLERDRRTLNMKIKCDIVAAGASIGAWAATTGLVTQLQTAYSAATTLAAGCLFTASKIKEYAPVREQLKSAESEFSDKIAFGLHNFYQRIDLASRG</sequence>
<dbReference type="RefSeq" id="WP_192215735.1">
    <property type="nucleotide sequence ID" value="NZ_BPQF01000016.1"/>
</dbReference>
<reference evidence="1" key="2">
    <citation type="submission" date="2021-08" db="EMBL/GenBank/DDBJ databases">
        <authorList>
            <person name="Tani A."/>
            <person name="Ola A."/>
            <person name="Ogura Y."/>
            <person name="Katsura K."/>
            <person name="Hayashi T."/>
        </authorList>
    </citation>
    <scope>NUCLEOTIDE SEQUENCE</scope>
    <source>
        <strain evidence="1">DSM 21893</strain>
    </source>
</reference>
<dbReference type="EMBL" id="BPQF01000016">
    <property type="protein sequence ID" value="GJD40864.1"/>
    <property type="molecule type" value="Genomic_DNA"/>
</dbReference>
<evidence type="ECO:0000313" key="2">
    <source>
        <dbReference type="Proteomes" id="UP001055307"/>
    </source>
</evidence>
<organism evidence="1 2">
    <name type="scientific">Methylobacterium bullatum</name>
    <dbReference type="NCBI Taxonomy" id="570505"/>
    <lineage>
        <taxon>Bacteria</taxon>
        <taxon>Pseudomonadati</taxon>
        <taxon>Pseudomonadota</taxon>
        <taxon>Alphaproteobacteria</taxon>
        <taxon>Hyphomicrobiales</taxon>
        <taxon>Methylobacteriaceae</taxon>
        <taxon>Methylobacterium</taxon>
    </lineage>
</organism>